<dbReference type="PANTHER" id="PTHR32385:SF15">
    <property type="entry name" value="INOSITOL PHOSPHOCERAMIDE MANNOSYLTRANSFERASE 1"/>
    <property type="match status" value="1"/>
</dbReference>
<dbReference type="GO" id="GO:0051999">
    <property type="term" value="P:mannosyl-inositol phosphorylceramide biosynthetic process"/>
    <property type="evidence" value="ECO:0007669"/>
    <property type="project" value="TreeGrafter"/>
</dbReference>
<dbReference type="SUPFAM" id="SSF53448">
    <property type="entry name" value="Nucleotide-diphospho-sugar transferases"/>
    <property type="match status" value="1"/>
</dbReference>
<dbReference type="PANTHER" id="PTHR32385">
    <property type="entry name" value="MANNOSYL PHOSPHORYLINOSITOL CERAMIDE SYNTHASE"/>
    <property type="match status" value="1"/>
</dbReference>
<dbReference type="InterPro" id="IPR051706">
    <property type="entry name" value="Glycosyltransferase_domain"/>
</dbReference>
<dbReference type="GO" id="GO:0016020">
    <property type="term" value="C:membrane"/>
    <property type="evidence" value="ECO:0007669"/>
    <property type="project" value="GOC"/>
</dbReference>
<sequence length="396" mass="46290">MTAKMMLVCRVFQSMGFYSKHGKLTRLLFRFSLLLLICIVATMWLSSGRKSASYIGQHLFWTRSSNSSKLERVLTMVKLQPDYKPDAANLALLRNGSVRCRDVQSLFPNRIPPVIHWTNADQRVLKKHHKMLRSWRKVLGDSFAYMYWEDKDINKLLDLHYQSLRPFYQKLKAGIMRSDIGRLIILHHVGGVYSDLDVNLLRNISSFLLQYSAVWSQEPIEHIYYMYKRTQLLSNALFMTQARHKFLEYVLNAWPPWFQSQWSKKTGTLGDPNKAIHITGPLMLNYFFDKCSKSNSSQADCGELHLADPDEFQPIWDSGYAQNIAKNQCSKHRKTMKPVQIKHCDLLASRKFEMRPINRNVTYGVHRFLHTSYRVKYSFDKSKLAKDILPLSHCII</sequence>
<dbReference type="EMBL" id="NIVC01003082">
    <property type="protein sequence ID" value="PAA53475.1"/>
    <property type="molecule type" value="Genomic_DNA"/>
</dbReference>
<dbReference type="AlphaFoldDB" id="A0A267DW49"/>
<keyword evidence="2" id="KW-0472">Membrane</keyword>
<accession>A0A267DW49</accession>
<dbReference type="InterPro" id="IPR029044">
    <property type="entry name" value="Nucleotide-diphossugar_trans"/>
</dbReference>
<dbReference type="InterPro" id="IPR007577">
    <property type="entry name" value="GlycoTrfase_DXD_sugar-bd_CS"/>
</dbReference>
<reference evidence="3 4" key="1">
    <citation type="submission" date="2017-06" db="EMBL/GenBank/DDBJ databases">
        <title>A platform for efficient transgenesis in Macrostomum lignano, a flatworm model organism for stem cell research.</title>
        <authorList>
            <person name="Berezikov E."/>
        </authorList>
    </citation>
    <scope>NUCLEOTIDE SEQUENCE [LARGE SCALE GENOMIC DNA]</scope>
    <source>
        <strain evidence="3">DV1</strain>
        <tissue evidence="3">Whole organism</tissue>
    </source>
</reference>
<dbReference type="Proteomes" id="UP000215902">
    <property type="component" value="Unassembled WGS sequence"/>
</dbReference>
<dbReference type="OrthoDB" id="6061538at2759"/>
<evidence type="ECO:0000256" key="2">
    <source>
        <dbReference type="SAM" id="Phobius"/>
    </source>
</evidence>
<proteinExistence type="predicted"/>
<dbReference type="GO" id="GO:0000030">
    <property type="term" value="F:mannosyltransferase activity"/>
    <property type="evidence" value="ECO:0007669"/>
    <property type="project" value="TreeGrafter"/>
</dbReference>
<protein>
    <submittedName>
        <fullName evidence="3">Uncharacterized protein</fullName>
    </submittedName>
</protein>
<dbReference type="Gene3D" id="3.90.550.20">
    <property type="match status" value="1"/>
</dbReference>
<name>A0A267DW49_9PLAT</name>
<evidence type="ECO:0000256" key="1">
    <source>
        <dbReference type="ARBA" id="ARBA00022679"/>
    </source>
</evidence>
<evidence type="ECO:0000313" key="3">
    <source>
        <dbReference type="EMBL" id="PAA53475.1"/>
    </source>
</evidence>
<comment type="caution">
    <text evidence="3">The sequence shown here is derived from an EMBL/GenBank/DDBJ whole genome shotgun (WGS) entry which is preliminary data.</text>
</comment>
<keyword evidence="2" id="KW-0812">Transmembrane</keyword>
<organism evidence="3 4">
    <name type="scientific">Macrostomum lignano</name>
    <dbReference type="NCBI Taxonomy" id="282301"/>
    <lineage>
        <taxon>Eukaryota</taxon>
        <taxon>Metazoa</taxon>
        <taxon>Spiralia</taxon>
        <taxon>Lophotrochozoa</taxon>
        <taxon>Platyhelminthes</taxon>
        <taxon>Rhabditophora</taxon>
        <taxon>Macrostomorpha</taxon>
        <taxon>Macrostomida</taxon>
        <taxon>Macrostomidae</taxon>
        <taxon>Macrostomum</taxon>
    </lineage>
</organism>
<dbReference type="Pfam" id="PF04488">
    <property type="entry name" value="Gly_transf_sug"/>
    <property type="match status" value="1"/>
</dbReference>
<evidence type="ECO:0000313" key="4">
    <source>
        <dbReference type="Proteomes" id="UP000215902"/>
    </source>
</evidence>
<keyword evidence="2" id="KW-1133">Transmembrane helix</keyword>
<keyword evidence="1" id="KW-0808">Transferase</keyword>
<keyword evidence="4" id="KW-1185">Reference proteome</keyword>
<gene>
    <name evidence="3" type="ORF">BOX15_Mlig025869g1</name>
</gene>
<feature type="transmembrane region" description="Helical" evidence="2">
    <location>
        <begin position="27"/>
        <end position="45"/>
    </location>
</feature>